<dbReference type="Gene3D" id="2.60.40.1120">
    <property type="entry name" value="Carboxypeptidase-like, regulatory domain"/>
    <property type="match status" value="1"/>
</dbReference>
<organism evidence="3 4">
    <name type="scientific">Mesonia maritima</name>
    <dbReference type="NCBI Taxonomy" id="1793873"/>
    <lineage>
        <taxon>Bacteria</taxon>
        <taxon>Pseudomonadati</taxon>
        <taxon>Bacteroidota</taxon>
        <taxon>Flavobacteriia</taxon>
        <taxon>Flavobacteriales</taxon>
        <taxon>Flavobacteriaceae</taxon>
        <taxon>Mesonia</taxon>
    </lineage>
</organism>
<sequence>MKKMNFKFLAVLLVSLIAFSACSDDDDSNSSSNQGKAKMSLKMVDAPGDYDEVNIDVEDIVIKYSGEENEVAFGEVNAGIYDLLELTGGASVVLTDEEEIPAGNVSQIRLILGDDNTIVVDGETFPLSTPSAQQSGLKLNLNTTLEEGIVYEYILDFDVEKSIVTQGNGGYSLKPVIRINAVAETGRIAGSILPLNLSALITAENDTNEISTYSNSEGEFELNGVPEGTYTLTIQPDANLDLEIQTLTDVEVVNGETTTVGEISFE</sequence>
<dbReference type="Pfam" id="PF14321">
    <property type="entry name" value="DUF4382"/>
    <property type="match status" value="1"/>
</dbReference>
<comment type="caution">
    <text evidence="3">The sequence shown here is derived from an EMBL/GenBank/DDBJ whole genome shotgun (WGS) entry which is preliminary data.</text>
</comment>
<dbReference type="PROSITE" id="PS51257">
    <property type="entry name" value="PROKAR_LIPOPROTEIN"/>
    <property type="match status" value="1"/>
</dbReference>
<proteinExistence type="predicted"/>
<feature type="chain" id="PRO_5047336260" description="DUF4382 domain-containing protein" evidence="1">
    <location>
        <begin position="24"/>
        <end position="266"/>
    </location>
</feature>
<dbReference type="RefSeq" id="WP_309726546.1">
    <property type="nucleotide sequence ID" value="NZ_JAVDQA010000001.1"/>
</dbReference>
<name>A0ABU1K220_9FLAO</name>
<keyword evidence="1" id="KW-0732">Signal</keyword>
<evidence type="ECO:0000256" key="1">
    <source>
        <dbReference type="SAM" id="SignalP"/>
    </source>
</evidence>
<evidence type="ECO:0000259" key="2">
    <source>
        <dbReference type="Pfam" id="PF14321"/>
    </source>
</evidence>
<dbReference type="InterPro" id="IPR025491">
    <property type="entry name" value="DUF4382"/>
</dbReference>
<feature type="domain" description="DUF4382" evidence="2">
    <location>
        <begin position="36"/>
        <end position="175"/>
    </location>
</feature>
<evidence type="ECO:0000313" key="3">
    <source>
        <dbReference type="EMBL" id="MDR6299663.1"/>
    </source>
</evidence>
<keyword evidence="4" id="KW-1185">Reference proteome</keyword>
<protein>
    <recommendedName>
        <fullName evidence="2">DUF4382 domain-containing protein</fullName>
    </recommendedName>
</protein>
<evidence type="ECO:0000313" key="4">
    <source>
        <dbReference type="Proteomes" id="UP001257659"/>
    </source>
</evidence>
<gene>
    <name evidence="3" type="ORF">GGR31_000279</name>
</gene>
<dbReference type="SUPFAM" id="SSF49452">
    <property type="entry name" value="Starch-binding domain-like"/>
    <property type="match status" value="1"/>
</dbReference>
<accession>A0ABU1K220</accession>
<dbReference type="EMBL" id="JAVDQA010000001">
    <property type="protein sequence ID" value="MDR6299663.1"/>
    <property type="molecule type" value="Genomic_DNA"/>
</dbReference>
<feature type="signal peptide" evidence="1">
    <location>
        <begin position="1"/>
        <end position="23"/>
    </location>
</feature>
<reference evidence="3 4" key="1">
    <citation type="submission" date="2023-07" db="EMBL/GenBank/DDBJ databases">
        <title>Genomic Encyclopedia of Type Strains, Phase IV (KMG-IV): sequencing the most valuable type-strain genomes for metagenomic binning, comparative biology and taxonomic classification.</title>
        <authorList>
            <person name="Goeker M."/>
        </authorList>
    </citation>
    <scope>NUCLEOTIDE SEQUENCE [LARGE SCALE GENOMIC DNA]</scope>
    <source>
        <strain evidence="3 4">DSM 102814</strain>
    </source>
</reference>
<dbReference type="InterPro" id="IPR013784">
    <property type="entry name" value="Carb-bd-like_fold"/>
</dbReference>
<dbReference type="Proteomes" id="UP001257659">
    <property type="component" value="Unassembled WGS sequence"/>
</dbReference>